<dbReference type="SUPFAM" id="SSF55486">
    <property type="entry name" value="Metalloproteases ('zincins'), catalytic domain"/>
    <property type="match status" value="1"/>
</dbReference>
<dbReference type="AlphaFoldDB" id="A0A9D4PLH5"/>
<reference evidence="1" key="2">
    <citation type="submission" date="2021-09" db="EMBL/GenBank/DDBJ databases">
        <authorList>
            <person name="Jia N."/>
            <person name="Wang J."/>
            <person name="Shi W."/>
            <person name="Du L."/>
            <person name="Sun Y."/>
            <person name="Zhan W."/>
            <person name="Jiang J."/>
            <person name="Wang Q."/>
            <person name="Zhang B."/>
            <person name="Ji P."/>
            <person name="Sakyi L.B."/>
            <person name="Cui X."/>
            <person name="Yuan T."/>
            <person name="Jiang B."/>
            <person name="Yang W."/>
            <person name="Lam T.T.-Y."/>
            <person name="Chang Q."/>
            <person name="Ding S."/>
            <person name="Wang X."/>
            <person name="Zhu J."/>
            <person name="Ruan X."/>
            <person name="Zhao L."/>
            <person name="Wei J."/>
            <person name="Que T."/>
            <person name="Du C."/>
            <person name="Cheng J."/>
            <person name="Dai P."/>
            <person name="Han X."/>
            <person name="Huang E."/>
            <person name="Gao Y."/>
            <person name="Liu J."/>
            <person name="Shao H."/>
            <person name="Ye R."/>
            <person name="Li L."/>
            <person name="Wei W."/>
            <person name="Wang X."/>
            <person name="Wang C."/>
            <person name="Huo Q."/>
            <person name="Li W."/>
            <person name="Guo W."/>
            <person name="Chen H."/>
            <person name="Chen S."/>
            <person name="Zhou L."/>
            <person name="Zhou L."/>
            <person name="Ni X."/>
            <person name="Tian J."/>
            <person name="Zhou Y."/>
            <person name="Sheng Y."/>
            <person name="Liu T."/>
            <person name="Pan Y."/>
            <person name="Xia L."/>
            <person name="Li J."/>
            <person name="Zhao F."/>
            <person name="Cao W."/>
        </authorList>
    </citation>
    <scope>NUCLEOTIDE SEQUENCE</scope>
    <source>
        <strain evidence="1">Rsan-2018</strain>
        <tissue evidence="1">Larvae</tissue>
    </source>
</reference>
<reference evidence="1" key="1">
    <citation type="journal article" date="2020" name="Cell">
        <title>Large-Scale Comparative Analyses of Tick Genomes Elucidate Their Genetic Diversity and Vector Capacities.</title>
        <authorList>
            <consortium name="Tick Genome and Microbiome Consortium (TIGMIC)"/>
            <person name="Jia N."/>
            <person name="Wang J."/>
            <person name="Shi W."/>
            <person name="Du L."/>
            <person name="Sun Y."/>
            <person name="Zhan W."/>
            <person name="Jiang J.F."/>
            <person name="Wang Q."/>
            <person name="Zhang B."/>
            <person name="Ji P."/>
            <person name="Bell-Sakyi L."/>
            <person name="Cui X.M."/>
            <person name="Yuan T.T."/>
            <person name="Jiang B.G."/>
            <person name="Yang W.F."/>
            <person name="Lam T.T."/>
            <person name="Chang Q.C."/>
            <person name="Ding S.J."/>
            <person name="Wang X.J."/>
            <person name="Zhu J.G."/>
            <person name="Ruan X.D."/>
            <person name="Zhao L."/>
            <person name="Wei J.T."/>
            <person name="Ye R.Z."/>
            <person name="Que T.C."/>
            <person name="Du C.H."/>
            <person name="Zhou Y.H."/>
            <person name="Cheng J.X."/>
            <person name="Dai P.F."/>
            <person name="Guo W.B."/>
            <person name="Han X.H."/>
            <person name="Huang E.J."/>
            <person name="Li L.F."/>
            <person name="Wei W."/>
            <person name="Gao Y.C."/>
            <person name="Liu J.Z."/>
            <person name="Shao H.Z."/>
            <person name="Wang X."/>
            <person name="Wang C.C."/>
            <person name="Yang T.C."/>
            <person name="Huo Q.B."/>
            <person name="Li W."/>
            <person name="Chen H.Y."/>
            <person name="Chen S.E."/>
            <person name="Zhou L.G."/>
            <person name="Ni X.B."/>
            <person name="Tian J.H."/>
            <person name="Sheng Y."/>
            <person name="Liu T."/>
            <person name="Pan Y.S."/>
            <person name="Xia L.Y."/>
            <person name="Li J."/>
            <person name="Zhao F."/>
            <person name="Cao W.C."/>
        </authorList>
    </citation>
    <scope>NUCLEOTIDE SEQUENCE</scope>
    <source>
        <strain evidence="1">Rsan-2018</strain>
    </source>
</reference>
<evidence type="ECO:0000313" key="2">
    <source>
        <dbReference type="Proteomes" id="UP000821837"/>
    </source>
</evidence>
<comment type="caution">
    <text evidence="1">The sequence shown here is derived from an EMBL/GenBank/DDBJ whole genome shotgun (WGS) entry which is preliminary data.</text>
</comment>
<name>A0A9D4PLH5_RHISA</name>
<evidence type="ECO:0000313" key="1">
    <source>
        <dbReference type="EMBL" id="KAH7947242.1"/>
    </source>
</evidence>
<organism evidence="1 2">
    <name type="scientific">Rhipicephalus sanguineus</name>
    <name type="common">Brown dog tick</name>
    <name type="synonym">Ixodes sanguineus</name>
    <dbReference type="NCBI Taxonomy" id="34632"/>
    <lineage>
        <taxon>Eukaryota</taxon>
        <taxon>Metazoa</taxon>
        <taxon>Ecdysozoa</taxon>
        <taxon>Arthropoda</taxon>
        <taxon>Chelicerata</taxon>
        <taxon>Arachnida</taxon>
        <taxon>Acari</taxon>
        <taxon>Parasitiformes</taxon>
        <taxon>Ixodida</taxon>
        <taxon>Ixodoidea</taxon>
        <taxon>Ixodidae</taxon>
        <taxon>Rhipicephalinae</taxon>
        <taxon>Rhipicephalus</taxon>
        <taxon>Rhipicephalus</taxon>
    </lineage>
</organism>
<accession>A0A9D4PLH5</accession>
<dbReference type="Proteomes" id="UP000821837">
    <property type="component" value="Chromosome 6"/>
</dbReference>
<proteinExistence type="predicted"/>
<sequence>MDNRLTSALQPTVVSLFSRTISRDAVSDDELIALVESLQDKSFAWPTPNDDKFADASSENYTQTLNILLDPGVTWQAPIWFRCHLFWQQKGRRGFIRLSTSSVGYVTQMLQNMFPSYDSYYTYVSLIGSLIFSRREPTSEFLSFVRRSRKMQEDVFCKFTNVFTDPLFEPKKVPLGKMPLLVRRLTVDDGLRALQKVYDADPRIDRSDVVLATNSRLLVTMNDLLEAYTTQEITFYTIWWFAQYVCTITSRVLFNAVSNAQFGAVVQIAYCAALSKEFYHVHWADQRLTFYDPVTNRIPMTTDAIGPPLYYSSGTSAKIYGNLGFVYSVVSYLIRDELSKVSAQSPDASFSEAPSCANVHLLFPELPALDLAHEAYFRFRDAQKNLPLKGLGHSTCLFYPDGTTFSPRCNEAVKNFAPFAKAFSCQEGSQDPEVRAREAAAWRRARLAAASLAHTASRSAWRRARLEAASRS</sequence>
<protein>
    <submittedName>
        <fullName evidence="1">Uncharacterized protein</fullName>
    </submittedName>
</protein>
<gene>
    <name evidence="1" type="ORF">HPB52_008567</name>
</gene>
<dbReference type="EMBL" id="JABSTV010001252">
    <property type="protein sequence ID" value="KAH7947242.1"/>
    <property type="molecule type" value="Genomic_DNA"/>
</dbReference>
<keyword evidence="2" id="KW-1185">Reference proteome</keyword>